<reference evidence="3" key="1">
    <citation type="submission" date="2021-03" db="EMBL/GenBank/DDBJ databases">
        <authorList>
            <person name="Kanchanasin P."/>
            <person name="Saeng-In P."/>
            <person name="Phongsopitanun W."/>
            <person name="Yuki M."/>
            <person name="Kudo T."/>
            <person name="Ohkuma M."/>
            <person name="Tanasupawat S."/>
        </authorList>
    </citation>
    <scope>NUCLEOTIDE SEQUENCE</scope>
    <source>
        <strain evidence="3">GKU 128</strain>
    </source>
</reference>
<evidence type="ECO:0000256" key="2">
    <source>
        <dbReference type="SAM" id="SignalP"/>
    </source>
</evidence>
<keyword evidence="4" id="KW-1185">Reference proteome</keyword>
<name>A0A939T8C8_9ACTN</name>
<gene>
    <name evidence="3" type="ORF">J4573_43400</name>
</gene>
<feature type="region of interest" description="Disordered" evidence="1">
    <location>
        <begin position="32"/>
        <end position="68"/>
    </location>
</feature>
<sequence length="261" mass="26943">MSRSFVARRVQYVQYAGLALILAVSSTGVAGCKAGKKQNNKSNGSGTTQPTTQPTSPQNGAPAAAADNGLAGKPPKVILAQAAQAVRAAGSMRMKGSKKDGGELLAVDMTLTAKGAKGKLRGPMGGKNVTMEMVFVGGKVYVRGQQLWMAAGGKAMVRKMGNKWKVLNAKGMPGSDFLSLGAMAKGLLKPKGKVVKLKPAMLGGQKVIRLMDGGDHSVMYIAATGKPYPLRMAESGGKNVVNYAQYGAPVTLTPPPNAVKG</sequence>
<evidence type="ECO:0000313" key="4">
    <source>
        <dbReference type="Proteomes" id="UP000669179"/>
    </source>
</evidence>
<feature type="chain" id="PRO_5039258677" description="Lipoprotein" evidence="2">
    <location>
        <begin position="31"/>
        <end position="261"/>
    </location>
</feature>
<comment type="caution">
    <text evidence="3">The sequence shown here is derived from an EMBL/GenBank/DDBJ whole genome shotgun (WGS) entry which is preliminary data.</text>
</comment>
<proteinExistence type="predicted"/>
<dbReference type="RefSeq" id="WP_208262066.1">
    <property type="nucleotide sequence ID" value="NZ_JAGEOJ010000023.1"/>
</dbReference>
<dbReference type="EMBL" id="JAGEOJ010000023">
    <property type="protein sequence ID" value="MBO2453998.1"/>
    <property type="molecule type" value="Genomic_DNA"/>
</dbReference>
<evidence type="ECO:0008006" key="5">
    <source>
        <dbReference type="Google" id="ProtNLM"/>
    </source>
</evidence>
<evidence type="ECO:0000256" key="1">
    <source>
        <dbReference type="SAM" id="MobiDB-lite"/>
    </source>
</evidence>
<feature type="compositionally biased region" description="Low complexity" evidence="1">
    <location>
        <begin position="42"/>
        <end position="68"/>
    </location>
</feature>
<dbReference type="Gene3D" id="2.50.20.20">
    <property type="match status" value="1"/>
</dbReference>
<dbReference type="AlphaFoldDB" id="A0A939T8C8"/>
<evidence type="ECO:0000313" key="3">
    <source>
        <dbReference type="EMBL" id="MBO2453998.1"/>
    </source>
</evidence>
<organism evidence="3 4">
    <name type="scientific">Actinomadura barringtoniae</name>
    <dbReference type="NCBI Taxonomy" id="1427535"/>
    <lineage>
        <taxon>Bacteria</taxon>
        <taxon>Bacillati</taxon>
        <taxon>Actinomycetota</taxon>
        <taxon>Actinomycetes</taxon>
        <taxon>Streptosporangiales</taxon>
        <taxon>Thermomonosporaceae</taxon>
        <taxon>Actinomadura</taxon>
    </lineage>
</organism>
<accession>A0A939T8C8</accession>
<dbReference type="Proteomes" id="UP000669179">
    <property type="component" value="Unassembled WGS sequence"/>
</dbReference>
<feature type="signal peptide" evidence="2">
    <location>
        <begin position="1"/>
        <end position="30"/>
    </location>
</feature>
<keyword evidence="2" id="KW-0732">Signal</keyword>
<protein>
    <recommendedName>
        <fullName evidence="5">Lipoprotein</fullName>
    </recommendedName>
</protein>
<dbReference type="PROSITE" id="PS51257">
    <property type="entry name" value="PROKAR_LIPOPROTEIN"/>
    <property type="match status" value="1"/>
</dbReference>